<dbReference type="OrthoDB" id="979653at2"/>
<gene>
    <name evidence="1" type="ORF">BFP71_07210</name>
</gene>
<evidence type="ECO:0000313" key="2">
    <source>
        <dbReference type="Proteomes" id="UP000095552"/>
    </source>
</evidence>
<organism evidence="1 2">
    <name type="scientific">Roseivirga misakiensis</name>
    <dbReference type="NCBI Taxonomy" id="1563681"/>
    <lineage>
        <taxon>Bacteria</taxon>
        <taxon>Pseudomonadati</taxon>
        <taxon>Bacteroidota</taxon>
        <taxon>Cytophagia</taxon>
        <taxon>Cytophagales</taxon>
        <taxon>Roseivirgaceae</taxon>
        <taxon>Roseivirga</taxon>
    </lineage>
</organism>
<keyword evidence="2" id="KW-1185">Reference proteome</keyword>
<evidence type="ECO:0000313" key="1">
    <source>
        <dbReference type="EMBL" id="OEK05896.1"/>
    </source>
</evidence>
<dbReference type="EMBL" id="MDGQ01000004">
    <property type="protein sequence ID" value="OEK05896.1"/>
    <property type="molecule type" value="Genomic_DNA"/>
</dbReference>
<dbReference type="AlphaFoldDB" id="A0A1E5T3G3"/>
<protein>
    <submittedName>
        <fullName evidence="1">Uncharacterized protein</fullName>
    </submittedName>
</protein>
<name>A0A1E5T3G3_9BACT</name>
<accession>A0A1E5T3G3</accession>
<comment type="caution">
    <text evidence="1">The sequence shown here is derived from an EMBL/GenBank/DDBJ whole genome shotgun (WGS) entry which is preliminary data.</text>
</comment>
<proteinExistence type="predicted"/>
<reference evidence="1 2" key="1">
    <citation type="submission" date="2016-08" db="EMBL/GenBank/DDBJ databases">
        <title>Draft genome of Fabibacter sp. strain SK-8.</title>
        <authorList>
            <person name="Wong S.-K."/>
            <person name="Hamasaki K."/>
            <person name="Yoshizawa S."/>
        </authorList>
    </citation>
    <scope>NUCLEOTIDE SEQUENCE [LARGE SCALE GENOMIC DNA]</scope>
    <source>
        <strain evidence="1 2">SK-8</strain>
    </source>
</reference>
<dbReference type="Proteomes" id="UP000095552">
    <property type="component" value="Unassembled WGS sequence"/>
</dbReference>
<sequence>MSDRLFLLDKNYILKQVQSDLRLKLQNKLIDLIKEGYYAVFNPLRLSDSTTDLIDNYVAANQSYFDELYDVVAGIYRFQIGDNQLEFLFDGSSHYDKYVIDWEEAFINYMNELCTKKNFVLAGLELTVFHKPENRIELAQNRMKVSIFDHFGLKIYKYKGIQALKDKTA</sequence>
<dbReference type="RefSeq" id="WP_069834814.1">
    <property type="nucleotide sequence ID" value="NZ_MDGQ01000004.1"/>
</dbReference>